<dbReference type="Gene3D" id="1.20.5.170">
    <property type="match status" value="1"/>
</dbReference>
<feature type="compositionally biased region" description="Basic and acidic residues" evidence="2">
    <location>
        <begin position="255"/>
        <end position="279"/>
    </location>
</feature>
<feature type="coiled-coil region" evidence="1">
    <location>
        <begin position="322"/>
        <end position="363"/>
    </location>
</feature>
<proteinExistence type="predicted"/>
<sequence length="368" mass="41305">MTQLLHRFIRGVGIGRHAPTFSTMDIPKKHISNRTPTPSLWPLLVLQTSFSNLDRARLISRKQFMMTSIQPLDEKPFVPSATWGAYLYQNFLQSSSDSPFEWSSSVLPTLPQIQTSSSSAGYSFGMSASTSWTASGAGHSPAITKAEIPSPTENPSLLQHQDASFYHQPSFYSFPNSAGISTSLLTQSTNSPILSLPSQLNSTESVNLIDHSLTRSPSPLSSHIVSPHASPIRLPTKTRGRKNIASAAVKRSRSLHSDSEFSHHSHDEHDEHDHEVPEGVERDGMIWGMRVEDYRALSARERKRVRNRISARTFRAKRKEHLSTLEHDLSEKEQQIRVANEENARLRREVIELKKRLSKIEGAYGRPL</sequence>
<dbReference type="InterPro" id="IPR004827">
    <property type="entry name" value="bZIP"/>
</dbReference>
<evidence type="ECO:0000259" key="3">
    <source>
        <dbReference type="PROSITE" id="PS50217"/>
    </source>
</evidence>
<keyword evidence="5" id="KW-1185">Reference proteome</keyword>
<dbReference type="SUPFAM" id="SSF57959">
    <property type="entry name" value="Leucine zipper domain"/>
    <property type="match status" value="1"/>
</dbReference>
<evidence type="ECO:0000313" key="5">
    <source>
        <dbReference type="Proteomes" id="UP001432216"/>
    </source>
</evidence>
<reference evidence="4 5" key="1">
    <citation type="submission" date="2024-01" db="EMBL/GenBank/DDBJ databases">
        <title>Comparative genomics of Cryptococcus and Kwoniella reveals pathogenesis evolution and contrasting modes of karyotype evolution via chromosome fusion or intercentromeric recombination.</title>
        <authorList>
            <person name="Coelho M.A."/>
            <person name="David-Palma M."/>
            <person name="Shea T."/>
            <person name="Bowers K."/>
            <person name="McGinley-Smith S."/>
            <person name="Mohammad A.W."/>
            <person name="Gnirke A."/>
            <person name="Yurkov A.M."/>
            <person name="Nowrousian M."/>
            <person name="Sun S."/>
            <person name="Cuomo C.A."/>
            <person name="Heitman J."/>
        </authorList>
    </citation>
    <scope>NUCLEOTIDE SEQUENCE [LARGE SCALE GENOMIC DNA]</scope>
    <source>
        <strain evidence="4 5">7685027</strain>
    </source>
</reference>
<evidence type="ECO:0000313" key="4">
    <source>
        <dbReference type="EMBL" id="WVO20553.1"/>
    </source>
</evidence>
<accession>A0ABZ2ATM7</accession>
<dbReference type="EMBL" id="CP143808">
    <property type="protein sequence ID" value="WVO20553.1"/>
    <property type="molecule type" value="Genomic_DNA"/>
</dbReference>
<dbReference type="InterPro" id="IPR046347">
    <property type="entry name" value="bZIP_sf"/>
</dbReference>
<organism evidence="4 5">
    <name type="scientific">Cryptococcus decagattii</name>
    <dbReference type="NCBI Taxonomy" id="1859122"/>
    <lineage>
        <taxon>Eukaryota</taxon>
        <taxon>Fungi</taxon>
        <taxon>Dikarya</taxon>
        <taxon>Basidiomycota</taxon>
        <taxon>Agaricomycotina</taxon>
        <taxon>Tremellomycetes</taxon>
        <taxon>Tremellales</taxon>
        <taxon>Cryptococcaceae</taxon>
        <taxon>Cryptococcus</taxon>
        <taxon>Cryptococcus gattii species complex</taxon>
    </lineage>
</organism>
<protein>
    <recommendedName>
        <fullName evidence="3">BZIP domain-containing protein</fullName>
    </recommendedName>
</protein>
<dbReference type="CDD" id="cd14810">
    <property type="entry name" value="bZIP_u1"/>
    <property type="match status" value="1"/>
</dbReference>
<dbReference type="PROSITE" id="PS00036">
    <property type="entry name" value="BZIP_BASIC"/>
    <property type="match status" value="1"/>
</dbReference>
<keyword evidence="1" id="KW-0175">Coiled coil</keyword>
<dbReference type="PROSITE" id="PS50217">
    <property type="entry name" value="BZIP"/>
    <property type="match status" value="1"/>
</dbReference>
<gene>
    <name evidence="4" type="ORF">IAS62_001850</name>
</gene>
<dbReference type="RefSeq" id="XP_064719792.1">
    <property type="nucleotide sequence ID" value="XM_064863720.1"/>
</dbReference>
<name>A0ABZ2ATM7_9TREE</name>
<evidence type="ECO:0000256" key="2">
    <source>
        <dbReference type="SAM" id="MobiDB-lite"/>
    </source>
</evidence>
<dbReference type="Proteomes" id="UP001432216">
    <property type="component" value="Chromosome 3"/>
</dbReference>
<dbReference type="GeneID" id="89988624"/>
<feature type="region of interest" description="Disordered" evidence="2">
    <location>
        <begin position="216"/>
        <end position="279"/>
    </location>
</feature>
<evidence type="ECO:0000256" key="1">
    <source>
        <dbReference type="SAM" id="Coils"/>
    </source>
</evidence>
<feature type="domain" description="BZIP" evidence="3">
    <location>
        <begin position="300"/>
        <end position="360"/>
    </location>
</feature>